<sequence length="299" mass="32481">MTTERLFRGRMHPGTTPLPALPTESGTGITFGLASRPIVLASLAGSYPVRASTPWAIPSDGTWRLVAAETTDLHLVHSAGLPVRVPALGTRLIRFDGPDRKVMRAAIKSMTPSWIDDDGQQVADLAPYGPEAQHRARLRPVHAASDHDTVAAFVMMASWALERNRSIADQRLERVLAHIDQHLADPGLTTASIATRTRLSRRTLQGLFSTHGGLAAHIRRRRVVAAVGHLVADPGAFPDLDEVAHATGLGSRRTLERAMRHVYGLTPGQAREHVLSGEVLRERQAGERNVQPGRLRSTA</sequence>
<dbReference type="InterPro" id="IPR050204">
    <property type="entry name" value="AraC_XylS_family_regulators"/>
</dbReference>
<protein>
    <submittedName>
        <fullName evidence="6">AraC family transcriptional regulator</fullName>
    </submittedName>
</protein>
<keyword evidence="3" id="KW-0804">Transcription</keyword>
<evidence type="ECO:0000256" key="4">
    <source>
        <dbReference type="SAM" id="MobiDB-lite"/>
    </source>
</evidence>
<dbReference type="Gene3D" id="1.10.10.60">
    <property type="entry name" value="Homeodomain-like"/>
    <property type="match status" value="1"/>
</dbReference>
<dbReference type="SMART" id="SM00342">
    <property type="entry name" value="HTH_ARAC"/>
    <property type="match status" value="1"/>
</dbReference>
<gene>
    <name evidence="6" type="ORF">EFK50_11060</name>
</gene>
<evidence type="ECO:0000313" key="6">
    <source>
        <dbReference type="EMBL" id="RNL62312.1"/>
    </source>
</evidence>
<evidence type="ECO:0000313" key="7">
    <source>
        <dbReference type="Proteomes" id="UP000267128"/>
    </source>
</evidence>
<dbReference type="Proteomes" id="UP000267128">
    <property type="component" value="Unassembled WGS sequence"/>
</dbReference>
<dbReference type="Pfam" id="PF12833">
    <property type="entry name" value="HTH_18"/>
    <property type="match status" value="1"/>
</dbReference>
<evidence type="ECO:0000256" key="3">
    <source>
        <dbReference type="ARBA" id="ARBA00023163"/>
    </source>
</evidence>
<dbReference type="GO" id="GO:0043565">
    <property type="term" value="F:sequence-specific DNA binding"/>
    <property type="evidence" value="ECO:0007669"/>
    <property type="project" value="InterPro"/>
</dbReference>
<dbReference type="InterPro" id="IPR018060">
    <property type="entry name" value="HTH_AraC"/>
</dbReference>
<dbReference type="OrthoDB" id="9799345at2"/>
<keyword evidence="1" id="KW-0805">Transcription regulation</keyword>
<dbReference type="PROSITE" id="PS01124">
    <property type="entry name" value="HTH_ARAC_FAMILY_2"/>
    <property type="match status" value="1"/>
</dbReference>
<dbReference type="EMBL" id="RJSE01000007">
    <property type="protein sequence ID" value="RNL62312.1"/>
    <property type="molecule type" value="Genomic_DNA"/>
</dbReference>
<organism evidence="6 7">
    <name type="scientific">Nocardioides marmoriginsengisoli</name>
    <dbReference type="NCBI Taxonomy" id="661483"/>
    <lineage>
        <taxon>Bacteria</taxon>
        <taxon>Bacillati</taxon>
        <taxon>Actinomycetota</taxon>
        <taxon>Actinomycetes</taxon>
        <taxon>Propionibacteriales</taxon>
        <taxon>Nocardioidaceae</taxon>
        <taxon>Nocardioides</taxon>
    </lineage>
</organism>
<proteinExistence type="predicted"/>
<evidence type="ECO:0000256" key="1">
    <source>
        <dbReference type="ARBA" id="ARBA00023015"/>
    </source>
</evidence>
<dbReference type="PANTHER" id="PTHR46796">
    <property type="entry name" value="HTH-TYPE TRANSCRIPTIONAL ACTIVATOR RHAS-RELATED"/>
    <property type="match status" value="1"/>
</dbReference>
<dbReference type="RefSeq" id="WP_123227608.1">
    <property type="nucleotide sequence ID" value="NZ_RJSE01000007.1"/>
</dbReference>
<evidence type="ECO:0000256" key="2">
    <source>
        <dbReference type="ARBA" id="ARBA00023125"/>
    </source>
</evidence>
<feature type="region of interest" description="Disordered" evidence="4">
    <location>
        <begin position="1"/>
        <end position="23"/>
    </location>
</feature>
<evidence type="ECO:0000259" key="5">
    <source>
        <dbReference type="PROSITE" id="PS01124"/>
    </source>
</evidence>
<dbReference type="GO" id="GO:0003700">
    <property type="term" value="F:DNA-binding transcription factor activity"/>
    <property type="evidence" value="ECO:0007669"/>
    <property type="project" value="InterPro"/>
</dbReference>
<comment type="caution">
    <text evidence="6">The sequence shown here is derived from an EMBL/GenBank/DDBJ whole genome shotgun (WGS) entry which is preliminary data.</text>
</comment>
<keyword evidence="7" id="KW-1185">Reference proteome</keyword>
<name>A0A3N0CFS4_9ACTN</name>
<accession>A0A3N0CFS4</accession>
<keyword evidence="2" id="KW-0238">DNA-binding</keyword>
<dbReference type="AlphaFoldDB" id="A0A3N0CFS4"/>
<reference evidence="6 7" key="1">
    <citation type="submission" date="2018-11" db="EMBL/GenBank/DDBJ databases">
        <authorList>
            <person name="Li F."/>
        </authorList>
    </citation>
    <scope>NUCLEOTIDE SEQUENCE [LARGE SCALE GENOMIC DNA]</scope>
    <source>
        <strain evidence="6 7">Gsoil 097</strain>
    </source>
</reference>
<feature type="domain" description="HTH araC/xylS-type" evidence="5">
    <location>
        <begin position="173"/>
        <end position="273"/>
    </location>
</feature>